<evidence type="ECO:0000313" key="1">
    <source>
        <dbReference type="EMBL" id="OHA96624.1"/>
    </source>
</evidence>
<comment type="caution">
    <text evidence="1">The sequence shown here is derived from an EMBL/GenBank/DDBJ whole genome shotgun (WGS) entry which is preliminary data.</text>
</comment>
<organism evidence="1 2">
    <name type="scientific">Candidatus Zambryskibacteria bacterium RIFCSPHIGHO2_02_FULL_43_14</name>
    <dbReference type="NCBI Taxonomy" id="1802748"/>
    <lineage>
        <taxon>Bacteria</taxon>
        <taxon>Candidatus Zambryskiibacteriota</taxon>
    </lineage>
</organism>
<reference evidence="1 2" key="1">
    <citation type="journal article" date="2016" name="Nat. Commun.">
        <title>Thousands of microbial genomes shed light on interconnected biogeochemical processes in an aquifer system.</title>
        <authorList>
            <person name="Anantharaman K."/>
            <person name="Brown C.T."/>
            <person name="Hug L.A."/>
            <person name="Sharon I."/>
            <person name="Castelle C.J."/>
            <person name="Probst A.J."/>
            <person name="Thomas B.C."/>
            <person name="Singh A."/>
            <person name="Wilkins M.J."/>
            <person name="Karaoz U."/>
            <person name="Brodie E.L."/>
            <person name="Williams K.H."/>
            <person name="Hubbard S.S."/>
            <person name="Banfield J.F."/>
        </authorList>
    </citation>
    <scope>NUCLEOTIDE SEQUENCE [LARGE SCALE GENOMIC DNA]</scope>
</reference>
<gene>
    <name evidence="1" type="ORF">A3C70_01815</name>
</gene>
<dbReference type="AlphaFoldDB" id="A0A1G2TH45"/>
<accession>A0A1G2TH45</accession>
<name>A0A1G2TH45_9BACT</name>
<proteinExistence type="predicted"/>
<sequence>MSGASNAHVGNTTAYTTKICATAAAAAPVYSVSITSSGVVEYGFVELSTASSTVGNGYTQTAKNDGNTTEKLNVKSSNATGGTTWTLAEAIETNQYKHEFSTTTGSRWDVMPDSDTYVTAHHTVVVDGTVDFDFRLTTPSASADYQQKSITITVQAVAP</sequence>
<dbReference type="EMBL" id="MHVR01000005">
    <property type="protein sequence ID" value="OHA96624.1"/>
    <property type="molecule type" value="Genomic_DNA"/>
</dbReference>
<evidence type="ECO:0000313" key="2">
    <source>
        <dbReference type="Proteomes" id="UP000178175"/>
    </source>
</evidence>
<dbReference type="Proteomes" id="UP000178175">
    <property type="component" value="Unassembled WGS sequence"/>
</dbReference>
<protein>
    <submittedName>
        <fullName evidence="1">Uncharacterized protein</fullName>
    </submittedName>
</protein>